<evidence type="ECO:0000313" key="5">
    <source>
        <dbReference type="Proteomes" id="UP000192220"/>
    </source>
</evidence>
<feature type="compositionally biased region" description="Acidic residues" evidence="4">
    <location>
        <begin position="16"/>
        <end position="27"/>
    </location>
</feature>
<evidence type="ECO:0000256" key="2">
    <source>
        <dbReference type="ARBA" id="ARBA00023043"/>
    </source>
</evidence>
<feature type="repeat" description="ANK" evidence="3">
    <location>
        <begin position="153"/>
        <end position="185"/>
    </location>
</feature>
<organism evidence="5 6">
    <name type="scientific">Austrofundulus limnaeus</name>
    <name type="common">Annual killifish</name>
    <dbReference type="NCBI Taxonomy" id="52670"/>
    <lineage>
        <taxon>Eukaryota</taxon>
        <taxon>Metazoa</taxon>
        <taxon>Chordata</taxon>
        <taxon>Craniata</taxon>
        <taxon>Vertebrata</taxon>
        <taxon>Euteleostomi</taxon>
        <taxon>Actinopterygii</taxon>
        <taxon>Neopterygii</taxon>
        <taxon>Teleostei</taxon>
        <taxon>Neoteleostei</taxon>
        <taxon>Acanthomorphata</taxon>
        <taxon>Ovalentaria</taxon>
        <taxon>Atherinomorphae</taxon>
        <taxon>Cyprinodontiformes</taxon>
        <taxon>Rivulidae</taxon>
        <taxon>Austrofundulus</taxon>
    </lineage>
</organism>
<evidence type="ECO:0000256" key="1">
    <source>
        <dbReference type="ARBA" id="ARBA00022737"/>
    </source>
</evidence>
<dbReference type="InterPro" id="IPR002110">
    <property type="entry name" value="Ankyrin_rpt"/>
</dbReference>
<name>A0A2I4C343_AUSLI</name>
<dbReference type="OrthoDB" id="10057496at2759"/>
<accession>A0A2I4C343</accession>
<reference evidence="6" key="1">
    <citation type="submission" date="2025-08" db="UniProtKB">
        <authorList>
            <consortium name="RefSeq"/>
        </authorList>
    </citation>
    <scope>IDENTIFICATION</scope>
    <source>
        <strain evidence="6">Quisiro</strain>
        <tissue evidence="6">Liver</tissue>
    </source>
</reference>
<feature type="region of interest" description="Disordered" evidence="4">
    <location>
        <begin position="1"/>
        <end position="35"/>
    </location>
</feature>
<keyword evidence="5" id="KW-1185">Reference proteome</keyword>
<feature type="region of interest" description="Disordered" evidence="4">
    <location>
        <begin position="315"/>
        <end position="337"/>
    </location>
</feature>
<protein>
    <submittedName>
        <fullName evidence="6">Ankyrin repeat domain-containing protein 33B</fullName>
    </submittedName>
</protein>
<dbReference type="Proteomes" id="UP000192220">
    <property type="component" value="Unplaced"/>
</dbReference>
<dbReference type="CTD" id="557568"/>
<gene>
    <name evidence="6" type="primary">ankrd33aa</name>
</gene>
<dbReference type="InParanoid" id="A0A2I4C343"/>
<dbReference type="PROSITE" id="PS50088">
    <property type="entry name" value="ANK_REPEAT"/>
    <property type="match status" value="1"/>
</dbReference>
<feature type="compositionally biased region" description="Basic residues" evidence="4">
    <location>
        <begin position="441"/>
        <end position="450"/>
    </location>
</feature>
<dbReference type="Gene3D" id="1.25.40.20">
    <property type="entry name" value="Ankyrin repeat-containing domain"/>
    <property type="match status" value="1"/>
</dbReference>
<evidence type="ECO:0000313" key="6">
    <source>
        <dbReference type="RefSeq" id="XP_013874389.1"/>
    </source>
</evidence>
<dbReference type="SUPFAM" id="SSF48403">
    <property type="entry name" value="Ankyrin repeat"/>
    <property type="match status" value="1"/>
</dbReference>
<dbReference type="SMART" id="SM00248">
    <property type="entry name" value="ANK"/>
    <property type="match status" value="3"/>
</dbReference>
<keyword evidence="1" id="KW-0677">Repeat</keyword>
<proteinExistence type="predicted"/>
<dbReference type="Pfam" id="PF12796">
    <property type="entry name" value="Ank_2"/>
    <property type="match status" value="1"/>
</dbReference>
<keyword evidence="2 3" id="KW-0040">ANK repeat</keyword>
<dbReference type="AlphaFoldDB" id="A0A2I4C343"/>
<dbReference type="PROSITE" id="PS50297">
    <property type="entry name" value="ANK_REP_REGION"/>
    <property type="match status" value="1"/>
</dbReference>
<evidence type="ECO:0000256" key="3">
    <source>
        <dbReference type="PROSITE-ProRule" id="PRU00023"/>
    </source>
</evidence>
<evidence type="ECO:0000256" key="4">
    <source>
        <dbReference type="SAM" id="MobiDB-lite"/>
    </source>
</evidence>
<dbReference type="PANTHER" id="PTHR24166">
    <property type="entry name" value="ROLLING PEBBLES, ISOFORM B"/>
    <property type="match status" value="1"/>
</dbReference>
<dbReference type="InterPro" id="IPR036770">
    <property type="entry name" value="Ankyrin_rpt-contain_sf"/>
</dbReference>
<dbReference type="RefSeq" id="XP_013874389.1">
    <property type="nucleotide sequence ID" value="XM_014018935.1"/>
</dbReference>
<feature type="region of interest" description="Disordered" evidence="4">
    <location>
        <begin position="384"/>
        <end position="450"/>
    </location>
</feature>
<dbReference type="KEGG" id="alim:106524904"/>
<dbReference type="PANTHER" id="PTHR24166:SF48">
    <property type="entry name" value="PROTEIN VAPYRIN"/>
    <property type="match status" value="1"/>
</dbReference>
<sequence>MATANDDPDLGAGPSEDSDVLLDDSDSESLLSDDSVYPVYESPTKFTSPAKTLYEACGRNDPETLSSIMERGVCKEEAMELDINGRNGLMVAVTKGFVDIVTLLHKCLLIDINHQDNDGNTALMIAAQAGFVTILNYILNYYHGVDTEVRDPRGFTALIKAGLQGREECVSALLMHGADIHAVDLVQGRGLKDWVLRTGRFETLSRIRRLQSRSVAKQFCESYEPEWPELKQLVEKASAPKSASQKLRQRLKESLTFRFPHDPQDNGVMDHVVQITTSIHSPLVATGCRPLCPTSPPEIGKRRFAVPELLEKHSSKELEEKSVSHSNGSITSASPTAVSATSVSLASCCQDPGRRESLPSGGVRSFIPRSMAHRNSIFPSGCIPKIEVTRSGDPTPKKEKKKKSQKGYLEPPVWKYKQAKEEKKKEKKKQAAQKDQEKKPKGSKKSSSKT</sequence>
<dbReference type="STRING" id="52670.A0A2I4C343"/>
<dbReference type="InterPro" id="IPR050889">
    <property type="entry name" value="Dendritic_Spine_Reg/Scaffold"/>
</dbReference>
<feature type="compositionally biased region" description="Low complexity" evidence="4">
    <location>
        <begin position="324"/>
        <end position="337"/>
    </location>
</feature>